<keyword evidence="3" id="KW-1185">Reference proteome</keyword>
<name>A0A5A8F6F1_9BACT</name>
<sequence length="715" mass="81000">MKKLALFFLILNTITSYATTDWHCLDEETICTHYVGDECLEYQTICKESKRTVTRYSAGCDLSNIMSMINQEHCEIVVTCNDSISVAGTCKRGSGCYPGYYYDNCPEGYDLRYTGNITEEDCSQFGQTGTITMEEYEYGFFSGGSAMTLTGGGVTCQKYYSPRQAPSCAERLANGERPPECYVNECEQLENNPRCRRVDDLGTTVYGDEPTILNTDCVWIIDPVNGRVCTTDPNQIASLTDDRRLYDVQIEKYECDSADVRNCENKEYKMVCPDGSETLCQNKKECVRWVQETINEVSEKSFVLNRNYAVKECVKGSTGCSDLNNNSLCIYIGDKQKNITERIRFINGWDADGSSKNCFINYRGICRETGPNTSSWSACVSQFDNNLFNAVKGVFPKPVVNVANETRVGGLSNKSGCFGAGNDAYDQYVDVDVTYVETYEQYYCYTDYNTASVPFNCSATNDELCLDYHQDARDSTKAVCRQKEVYYNCTETVTKNVCAEYNEEVVCNDQSFPIPNIEMKNDNFTDFGPAMGILGMLDDINSIWSGEYQYCSYGYFVNGYGGVYCNNCKGEGGFLCFQKKPEQQKAYEMNKKGLCHYLGTECTNEIDLGFGSICIEHTRKYCCYDSKLARVIVEQAYIQLGKSWDEGCNGLTIDDLNNLDWDRMDFSEIQQDIESKIKSRTNKINDALKNRIRTYYTDFMNEMDQRGTHPQSSSN</sequence>
<dbReference type="RefSeq" id="WP_149266867.1">
    <property type="nucleotide sequence ID" value="NZ_VFJB01000007.1"/>
</dbReference>
<gene>
    <name evidence="2" type="ORF">FHQ18_09085</name>
</gene>
<dbReference type="AlphaFoldDB" id="A0A5A8F6F1"/>
<protein>
    <recommendedName>
        <fullName evidence="4">Conjugal transfer protein TraN</fullName>
    </recommendedName>
</protein>
<comment type="caution">
    <text evidence="2">The sequence shown here is derived from an EMBL/GenBank/DDBJ whole genome shotgun (WGS) entry which is preliminary data.</text>
</comment>
<feature type="signal peptide" evidence="1">
    <location>
        <begin position="1"/>
        <end position="18"/>
    </location>
</feature>
<dbReference type="OrthoDB" id="5297981at2"/>
<organism evidence="2 3">
    <name type="scientific">Deferribacter autotrophicus</name>
    <dbReference type="NCBI Taxonomy" id="500465"/>
    <lineage>
        <taxon>Bacteria</taxon>
        <taxon>Pseudomonadati</taxon>
        <taxon>Deferribacterota</taxon>
        <taxon>Deferribacteres</taxon>
        <taxon>Deferribacterales</taxon>
        <taxon>Deferribacteraceae</taxon>
        <taxon>Deferribacter</taxon>
    </lineage>
</organism>
<evidence type="ECO:0000313" key="2">
    <source>
        <dbReference type="EMBL" id="KAA0257486.1"/>
    </source>
</evidence>
<keyword evidence="1" id="KW-0732">Signal</keyword>
<evidence type="ECO:0008006" key="4">
    <source>
        <dbReference type="Google" id="ProtNLM"/>
    </source>
</evidence>
<dbReference type="EMBL" id="VFJB01000007">
    <property type="protein sequence ID" value="KAA0257486.1"/>
    <property type="molecule type" value="Genomic_DNA"/>
</dbReference>
<dbReference type="Proteomes" id="UP000322876">
    <property type="component" value="Unassembled WGS sequence"/>
</dbReference>
<proteinExistence type="predicted"/>
<feature type="chain" id="PRO_5023086181" description="Conjugal transfer protein TraN" evidence="1">
    <location>
        <begin position="19"/>
        <end position="715"/>
    </location>
</feature>
<dbReference type="InterPro" id="IPR014121">
    <property type="entry name" value="TraN_Ftype"/>
</dbReference>
<dbReference type="Pfam" id="PF06986">
    <property type="entry name" value="F_T4SS_TraN"/>
    <property type="match status" value="1"/>
</dbReference>
<evidence type="ECO:0000256" key="1">
    <source>
        <dbReference type="SAM" id="SignalP"/>
    </source>
</evidence>
<reference evidence="2 3" key="1">
    <citation type="submission" date="2019-06" db="EMBL/GenBank/DDBJ databases">
        <title>Genomic insights into carbon and energy metabolism of Deferribacter autotrophicus revealed new metabolic traits in the phylum Deferribacteres.</title>
        <authorList>
            <person name="Slobodkin A.I."/>
            <person name="Slobodkina G.B."/>
            <person name="Allioux M."/>
            <person name="Alain K."/>
            <person name="Jebbar M."/>
            <person name="Shadrin V."/>
            <person name="Kublanov I.V."/>
            <person name="Toshchakov S.V."/>
            <person name="Bonch-Osmolovskaya E.A."/>
        </authorList>
    </citation>
    <scope>NUCLEOTIDE SEQUENCE [LARGE SCALE GENOMIC DNA]</scope>
    <source>
        <strain evidence="2 3">SL50</strain>
    </source>
</reference>
<accession>A0A5A8F6F1</accession>
<evidence type="ECO:0000313" key="3">
    <source>
        <dbReference type="Proteomes" id="UP000322876"/>
    </source>
</evidence>